<protein>
    <submittedName>
        <fullName evidence="2">Uncharacterized protein</fullName>
    </submittedName>
</protein>
<dbReference type="Proteomes" id="UP000034793">
    <property type="component" value="Unassembled WGS sequence"/>
</dbReference>
<reference evidence="2 3" key="1">
    <citation type="journal article" date="2015" name="Nature">
        <title>rRNA introns, odd ribosomes, and small enigmatic genomes across a large radiation of phyla.</title>
        <authorList>
            <person name="Brown C.T."/>
            <person name="Hug L.A."/>
            <person name="Thomas B.C."/>
            <person name="Sharon I."/>
            <person name="Castelle C.J."/>
            <person name="Singh A."/>
            <person name="Wilkins M.J."/>
            <person name="Williams K.H."/>
            <person name="Banfield J.F."/>
        </authorList>
    </citation>
    <scope>NUCLEOTIDE SEQUENCE [LARGE SCALE GENOMIC DNA]</scope>
</reference>
<evidence type="ECO:0000313" key="2">
    <source>
        <dbReference type="EMBL" id="KKR28065.1"/>
    </source>
</evidence>
<dbReference type="EMBL" id="LBXL01000058">
    <property type="protein sequence ID" value="KKR28065.1"/>
    <property type="molecule type" value="Genomic_DNA"/>
</dbReference>
<evidence type="ECO:0000313" key="3">
    <source>
        <dbReference type="Proteomes" id="UP000034793"/>
    </source>
</evidence>
<comment type="caution">
    <text evidence="2">The sequence shown here is derived from an EMBL/GenBank/DDBJ whole genome shotgun (WGS) entry which is preliminary data.</text>
</comment>
<organism evidence="2 3">
    <name type="scientific">Candidatus Woesebacteria bacterium GW2011_GWA1_39_8</name>
    <dbReference type="NCBI Taxonomy" id="1618552"/>
    <lineage>
        <taxon>Bacteria</taxon>
        <taxon>Candidatus Woeseibacteriota</taxon>
    </lineage>
</organism>
<sequence length="111" mass="12460">MKTNVFRYFFVLFALLALTAGFFVEKAVKEGGEREKVKGLQAQINRVCEAGEQAWNEVQKTNPDHDLGFAMICSDNADGTKDIMFIGHTDGKYIGRVVESNGTIKTFEYNE</sequence>
<proteinExistence type="predicted"/>
<dbReference type="AlphaFoldDB" id="A0A0G0S053"/>
<accession>A0A0G0S053</accession>
<keyword evidence="1" id="KW-1133">Transmembrane helix</keyword>
<feature type="transmembrane region" description="Helical" evidence="1">
    <location>
        <begin position="6"/>
        <end position="24"/>
    </location>
</feature>
<keyword evidence="1" id="KW-0812">Transmembrane</keyword>
<evidence type="ECO:0000256" key="1">
    <source>
        <dbReference type="SAM" id="Phobius"/>
    </source>
</evidence>
<gene>
    <name evidence="2" type="ORF">UT61_C0058G0007</name>
</gene>
<name>A0A0G0S053_9BACT</name>
<keyword evidence="1" id="KW-0472">Membrane</keyword>